<comment type="caution">
    <text evidence="1">The sequence shown here is derived from an EMBL/GenBank/DDBJ whole genome shotgun (WGS) entry which is preliminary data.</text>
</comment>
<accession>A0A838XU22</accession>
<dbReference type="RefSeq" id="WP_181758536.1">
    <property type="nucleotide sequence ID" value="NZ_BMCR01000001.1"/>
</dbReference>
<keyword evidence="2" id="KW-1185">Reference proteome</keyword>
<sequence length="72" mass="7992">MWGQIDGIPKIEIAREVMGDLIATWPQVTNLGLIAYGHRRDGDCSDIEVKVMLDPVDRAAFRDAVDEVVPRG</sequence>
<gene>
    <name evidence="1" type="ORF">H1W37_01745</name>
</gene>
<proteinExistence type="predicted"/>
<name>A0A838XU22_9HYPH</name>
<evidence type="ECO:0000313" key="1">
    <source>
        <dbReference type="EMBL" id="MBA4610360.1"/>
    </source>
</evidence>
<protein>
    <submittedName>
        <fullName evidence="1">Uncharacterized protein</fullName>
    </submittedName>
</protein>
<dbReference type="AlphaFoldDB" id="A0A838XU22"/>
<reference evidence="1 2" key="2">
    <citation type="submission" date="2020-08" db="EMBL/GenBank/DDBJ databases">
        <title>Stappia taiwanensis sp. nov., isolated from a coastal thermal spring.</title>
        <authorList>
            <person name="Kampfer P."/>
        </authorList>
    </citation>
    <scope>NUCLEOTIDE SEQUENCE [LARGE SCALE GENOMIC DNA]</scope>
    <source>
        <strain evidence="1 2">DSM 23284</strain>
    </source>
</reference>
<dbReference type="EMBL" id="JACEON010000001">
    <property type="protein sequence ID" value="MBA4610360.1"/>
    <property type="molecule type" value="Genomic_DNA"/>
</dbReference>
<dbReference type="Proteomes" id="UP000559404">
    <property type="component" value="Unassembled WGS sequence"/>
</dbReference>
<reference evidence="1 2" key="1">
    <citation type="submission" date="2020-07" db="EMBL/GenBank/DDBJ databases">
        <authorList>
            <person name="Li M."/>
        </authorList>
    </citation>
    <scope>NUCLEOTIDE SEQUENCE [LARGE SCALE GENOMIC DNA]</scope>
    <source>
        <strain evidence="1 2">DSM 23284</strain>
    </source>
</reference>
<organism evidence="1 2">
    <name type="scientific">Stappia taiwanensis</name>
    <dbReference type="NCBI Taxonomy" id="992267"/>
    <lineage>
        <taxon>Bacteria</taxon>
        <taxon>Pseudomonadati</taxon>
        <taxon>Pseudomonadota</taxon>
        <taxon>Alphaproteobacteria</taxon>
        <taxon>Hyphomicrobiales</taxon>
        <taxon>Stappiaceae</taxon>
        <taxon>Stappia</taxon>
    </lineage>
</organism>
<evidence type="ECO:0000313" key="2">
    <source>
        <dbReference type="Proteomes" id="UP000559404"/>
    </source>
</evidence>